<dbReference type="InterPro" id="IPR051207">
    <property type="entry name" value="ComplexI_NDUFA9_subunit"/>
</dbReference>
<dbReference type="InterPro" id="IPR016040">
    <property type="entry name" value="NAD(P)-bd_dom"/>
</dbReference>
<dbReference type="InterPro" id="IPR036291">
    <property type="entry name" value="NAD(P)-bd_dom_sf"/>
</dbReference>
<dbReference type="RefSeq" id="WP_393971934.1">
    <property type="nucleotide sequence ID" value="NZ_CP133772.1"/>
</dbReference>
<name>A0AAX4NG89_9ARCH</name>
<dbReference type="AlphaFoldDB" id="A0AAX4NG89"/>
<evidence type="ECO:0000313" key="2">
    <source>
        <dbReference type="EMBL" id="WYX99977.1"/>
    </source>
</evidence>
<keyword evidence="3" id="KW-1185">Reference proteome</keyword>
<evidence type="ECO:0000259" key="1">
    <source>
        <dbReference type="Pfam" id="PF13460"/>
    </source>
</evidence>
<proteinExistence type="predicted"/>
<dbReference type="Proteomes" id="UP001451606">
    <property type="component" value="Chromosome"/>
</dbReference>
<dbReference type="GeneID" id="95967251"/>
<reference evidence="2 3" key="1">
    <citation type="submission" date="2023-09" db="EMBL/GenBank/DDBJ databases">
        <authorList>
            <person name="Golyshina O.V."/>
            <person name="Lunev E.A."/>
            <person name="Bargiela R."/>
            <person name="Gaines M.C."/>
            <person name="Daum B."/>
            <person name="Bale N.J."/>
            <person name="Koenen M."/>
            <person name="Sinninghe Damst J.S."/>
            <person name="Yakimov M."/>
            <person name="Golyshin P.N."/>
        </authorList>
    </citation>
    <scope>NUCLEOTIDE SEQUENCE [LARGE SCALE GENOMIC DNA]</scope>
    <source>
        <strain evidence="2 3">M1</strain>
    </source>
</reference>
<dbReference type="GO" id="GO:0044877">
    <property type="term" value="F:protein-containing complex binding"/>
    <property type="evidence" value="ECO:0007669"/>
    <property type="project" value="TreeGrafter"/>
</dbReference>
<dbReference type="PANTHER" id="PTHR12126">
    <property type="entry name" value="NADH-UBIQUINONE OXIDOREDUCTASE 39 KDA SUBUNIT-RELATED"/>
    <property type="match status" value="1"/>
</dbReference>
<dbReference type="Pfam" id="PF13460">
    <property type="entry name" value="NAD_binding_10"/>
    <property type="match status" value="1"/>
</dbReference>
<dbReference type="SUPFAM" id="SSF51735">
    <property type="entry name" value="NAD(P)-binding Rossmann-fold domains"/>
    <property type="match status" value="1"/>
</dbReference>
<protein>
    <submittedName>
        <fullName evidence="2">NAD(P)H-binding protein</fullName>
    </submittedName>
</protein>
<evidence type="ECO:0000313" key="3">
    <source>
        <dbReference type="Proteomes" id="UP001451606"/>
    </source>
</evidence>
<feature type="domain" description="NAD(P)-binding" evidence="1">
    <location>
        <begin position="9"/>
        <end position="111"/>
    </location>
</feature>
<dbReference type="KEGG" id="omr:OXIME_000524"/>
<accession>A0AAX4NG89</accession>
<dbReference type="EMBL" id="CP133772">
    <property type="protein sequence ID" value="WYX99977.1"/>
    <property type="molecule type" value="Genomic_DNA"/>
</dbReference>
<dbReference type="Gene3D" id="3.40.50.720">
    <property type="entry name" value="NAD(P)-binding Rossmann-like Domain"/>
    <property type="match status" value="1"/>
</dbReference>
<gene>
    <name evidence="2" type="ORF">OXIME_000524</name>
</gene>
<sequence length="280" mass="31740">MKAIVLGSGYMGKNVAMNINADSVAYFSRHEVPELKERNIRWIEGDILDSEKVMEAIKDFDKIYYAVGVWKGEREKLFDAHVNGMKNVAAAVKKYDTNQRIINLSFINVHYGKLELFRIKSIEEDNAATIKNHLNVRMSPVYGEGDTFTKKLVDLASQNLPNLPDGGNLAPIHILDAIKVIEASEGTMGAIDLCGTEKLRFADMINIVRSIMGKGEKSVTESGFFSKRSVSALAEKGIFDEEDIERYLMNYYRETTWINRFVKEPHRFKDYAQEAVKLGK</sequence>
<organism evidence="2 3">
    <name type="scientific">Oxyplasma meridianum</name>
    <dbReference type="NCBI Taxonomy" id="3073602"/>
    <lineage>
        <taxon>Archaea</taxon>
        <taxon>Methanobacteriati</taxon>
        <taxon>Thermoplasmatota</taxon>
        <taxon>Thermoplasmata</taxon>
        <taxon>Thermoplasmatales</taxon>
        <taxon>Thermoplasmataceae</taxon>
        <taxon>Oxyplasma</taxon>
    </lineage>
</organism>
<dbReference type="PANTHER" id="PTHR12126:SF11">
    <property type="entry name" value="NADH DEHYDROGENASE [UBIQUINONE] 1 ALPHA SUBCOMPLEX SUBUNIT 9, MITOCHONDRIAL"/>
    <property type="match status" value="1"/>
</dbReference>